<comment type="similarity">
    <text evidence="3">Belongs to the class-III pyridoxal-phosphate-dependent aminotransferase family.</text>
</comment>
<dbReference type="Proteomes" id="UP001199642">
    <property type="component" value="Chromosome"/>
</dbReference>
<reference evidence="4 5" key="1">
    <citation type="submission" date="2023-01" db="EMBL/GenBank/DDBJ databases">
        <title>Characterization of estradiol degrading bacteria Microbacterium sp. MZT7 and reveal degrading genes through genome analysis.</title>
        <authorList>
            <person name="Hao P."/>
            <person name="Gao Y."/>
        </authorList>
    </citation>
    <scope>NUCLEOTIDE SEQUENCE [LARGE SCALE GENOMIC DNA]</scope>
    <source>
        <strain evidence="4 5">MZT7</strain>
    </source>
</reference>
<evidence type="ECO:0000256" key="3">
    <source>
        <dbReference type="RuleBase" id="RU003560"/>
    </source>
</evidence>
<dbReference type="InterPro" id="IPR015422">
    <property type="entry name" value="PyrdxlP-dep_Trfase_small"/>
</dbReference>
<dbReference type="InterPro" id="IPR005814">
    <property type="entry name" value="Aminotrans_3"/>
</dbReference>
<dbReference type="InterPro" id="IPR015424">
    <property type="entry name" value="PyrdxlP-dep_Trfase"/>
</dbReference>
<dbReference type="InterPro" id="IPR015421">
    <property type="entry name" value="PyrdxlP-dep_Trfase_major"/>
</dbReference>
<organism evidence="4 5">
    <name type="scientific">Microbacterium resistens</name>
    <dbReference type="NCBI Taxonomy" id="156977"/>
    <lineage>
        <taxon>Bacteria</taxon>
        <taxon>Bacillati</taxon>
        <taxon>Actinomycetota</taxon>
        <taxon>Actinomycetes</taxon>
        <taxon>Micrococcales</taxon>
        <taxon>Microbacteriaceae</taxon>
        <taxon>Microbacterium</taxon>
    </lineage>
</organism>
<dbReference type="GO" id="GO:0008483">
    <property type="term" value="F:transaminase activity"/>
    <property type="evidence" value="ECO:0007669"/>
    <property type="project" value="UniProtKB-KW"/>
</dbReference>
<evidence type="ECO:0000256" key="2">
    <source>
        <dbReference type="ARBA" id="ARBA00022898"/>
    </source>
</evidence>
<dbReference type="Pfam" id="PF00202">
    <property type="entry name" value="Aminotran_3"/>
    <property type="match status" value="1"/>
</dbReference>
<sequence length="418" mass="44004">MTDPAGSVAGHRPGWRERALAVMPVGSSTNSKAPQLLPEEPEVIVRGEGCRVWDDRGRVFIDYRCALGPVILGYADPRVDDAIRAQLADGILFGHPHPLETTTAELLCSLVPGAEAARFLKSGGEALAAVIRIARAATGRDRVVQIGYNGWLNSLAPGARILPGASSAAVPGVPAALAALHHAVEWEDRDALTSLFAEHGDEIALVLVAADYPGLPDAAGFAAFLRGLADRHGALLGYDEMVTGFRVALGGMAAYTGVVPDLAVFGKAVANGMPLSVYTGRRDVLAVLDRGEVVVTSTYGGETLSLAAATATMTALRDDDVLSRIHRRGAHLRDGIEAILTGAGLDAHLRGHPACPQFVGDDEHLRPFLRAAFAHGVSLYRVVYVNDAHSDADIDETLARLADAAADAARALRIRDHA</sequence>
<accession>A0ABY3RNL1</accession>
<protein>
    <submittedName>
        <fullName evidence="4">Aminotransferase class III-fold pyridoxal phosphate-dependent enzyme</fullName>
    </submittedName>
</protein>
<dbReference type="Gene3D" id="3.40.640.10">
    <property type="entry name" value="Type I PLP-dependent aspartate aminotransferase-like (Major domain)"/>
    <property type="match status" value="1"/>
</dbReference>
<gene>
    <name evidence="4" type="ORF">K8F61_12625</name>
</gene>
<dbReference type="PANTHER" id="PTHR43713">
    <property type="entry name" value="GLUTAMATE-1-SEMIALDEHYDE 2,1-AMINOMUTASE"/>
    <property type="match status" value="1"/>
</dbReference>
<dbReference type="Gene3D" id="3.90.1150.10">
    <property type="entry name" value="Aspartate Aminotransferase, domain 1"/>
    <property type="match status" value="1"/>
</dbReference>
<proteinExistence type="inferred from homology"/>
<name>A0ABY3RNL1_9MICO</name>
<keyword evidence="4" id="KW-0808">Transferase</keyword>
<dbReference type="EMBL" id="CP082781">
    <property type="protein sequence ID" value="UGS25518.1"/>
    <property type="molecule type" value="Genomic_DNA"/>
</dbReference>
<keyword evidence="5" id="KW-1185">Reference proteome</keyword>
<dbReference type="PANTHER" id="PTHR43713:SF3">
    <property type="entry name" value="GLUTAMATE-1-SEMIALDEHYDE 2,1-AMINOMUTASE 1, CHLOROPLASTIC-RELATED"/>
    <property type="match status" value="1"/>
</dbReference>
<dbReference type="SUPFAM" id="SSF53383">
    <property type="entry name" value="PLP-dependent transferases"/>
    <property type="match status" value="1"/>
</dbReference>
<evidence type="ECO:0000256" key="1">
    <source>
        <dbReference type="ARBA" id="ARBA00001933"/>
    </source>
</evidence>
<comment type="cofactor">
    <cofactor evidence="1">
        <name>pyridoxal 5'-phosphate</name>
        <dbReference type="ChEBI" id="CHEBI:597326"/>
    </cofactor>
</comment>
<dbReference type="RefSeq" id="WP_231819361.1">
    <property type="nucleotide sequence ID" value="NZ_CP082781.1"/>
</dbReference>
<evidence type="ECO:0000313" key="4">
    <source>
        <dbReference type="EMBL" id="UGS25518.1"/>
    </source>
</evidence>
<keyword evidence="4" id="KW-0032">Aminotransferase</keyword>
<keyword evidence="2 3" id="KW-0663">Pyridoxal phosphate</keyword>
<evidence type="ECO:0000313" key="5">
    <source>
        <dbReference type="Proteomes" id="UP001199642"/>
    </source>
</evidence>